<feature type="binding site" description="via carbamate group" evidence="4">
    <location>
        <position position="146"/>
    </location>
    <ligand>
        <name>Zn(2+)</name>
        <dbReference type="ChEBI" id="CHEBI:29105"/>
        <label>2</label>
    </ligand>
</feature>
<dbReference type="Gene3D" id="3.20.20.140">
    <property type="entry name" value="Metal-dependent hydrolases"/>
    <property type="match status" value="1"/>
</dbReference>
<keyword evidence="7" id="KW-1185">Reference proteome</keyword>
<dbReference type="EMBL" id="DF968180">
    <property type="protein sequence ID" value="GAP39964.1"/>
    <property type="molecule type" value="Genomic_DNA"/>
</dbReference>
<feature type="binding site" evidence="4">
    <location>
        <position position="179"/>
    </location>
    <ligand>
        <name>Zn(2+)</name>
        <dbReference type="ChEBI" id="CHEBI:29105"/>
        <label>2</label>
    </ligand>
</feature>
<name>A0A0K8PBR6_9CHLR</name>
<gene>
    <name evidence="6" type="ORF">ATC1_12503</name>
</gene>
<dbReference type="RefSeq" id="WP_172667715.1">
    <property type="nucleotide sequence ID" value="NZ_DF968180.1"/>
</dbReference>
<dbReference type="GO" id="GO:0016787">
    <property type="term" value="F:hydrolase activity"/>
    <property type="evidence" value="ECO:0007669"/>
    <property type="project" value="UniProtKB-KW"/>
</dbReference>
<proteinExistence type="inferred from homology"/>
<evidence type="ECO:0000256" key="5">
    <source>
        <dbReference type="PROSITE-ProRule" id="PRU00679"/>
    </source>
</evidence>
<comment type="cofactor">
    <cofactor evidence="4">
        <name>a divalent metal cation</name>
        <dbReference type="ChEBI" id="CHEBI:60240"/>
    </cofactor>
    <text evidence="4">Binds 2 divalent metal cations per subunit.</text>
</comment>
<evidence type="ECO:0000313" key="6">
    <source>
        <dbReference type="EMBL" id="GAP39964.1"/>
    </source>
</evidence>
<dbReference type="GO" id="GO:0008270">
    <property type="term" value="F:zinc ion binding"/>
    <property type="evidence" value="ECO:0007669"/>
    <property type="project" value="InterPro"/>
</dbReference>
<reference evidence="6" key="1">
    <citation type="journal article" date="2015" name="Genome Announc.">
        <title>Draft Genome Sequence of Anaerolineae Strain TC1, a Novel Isolate from a Methanogenic Wastewater Treatment System.</title>
        <authorList>
            <person name="Matsuura N."/>
            <person name="Tourlousse D.M."/>
            <person name="Sun L."/>
            <person name="Toyonaga M."/>
            <person name="Kuroda K."/>
            <person name="Ohashi A."/>
            <person name="Cruz R."/>
            <person name="Yamaguchi T."/>
            <person name="Sekiguchi Y."/>
        </authorList>
    </citation>
    <scope>NUCLEOTIDE SEQUENCE [LARGE SCALE GENOMIC DNA]</scope>
    <source>
        <strain evidence="6">TC1</strain>
    </source>
</reference>
<dbReference type="PIRSF" id="PIRSF016839">
    <property type="entry name" value="PhP"/>
    <property type="match status" value="1"/>
</dbReference>
<accession>A0A0K8PBR6</accession>
<evidence type="ECO:0000256" key="3">
    <source>
        <dbReference type="PIRSR" id="PIRSR601559-50"/>
    </source>
</evidence>
<dbReference type="AlphaFoldDB" id="A0A0K8PBR6"/>
<feature type="binding site" evidence="4">
    <location>
        <position position="26"/>
    </location>
    <ligand>
        <name>Zn(2+)</name>
        <dbReference type="ChEBI" id="CHEBI:29105"/>
        <label>1</label>
    </ligand>
</feature>
<dbReference type="STRING" id="1678840.ATC1_12503"/>
<sequence>MINNKIQTVCGEIYPEQLGHCQMHEHIFVRYTPAADANSALCFDDEAKSIKELQDYYRSGGTTMIDAQPWSAGRDIQALARLSRVSGVQIVASTGYHLLAFYSPDHWIHFADQHQLTDLFIRELTSGAECQDFRMIDPDLKAGIVKAAIPAEGPAGRYEILLRSAAQAAAFTGVPLLMHTEKGKNAIPAIRICVEEGLQTGHIVICHADRQAEDFSVHEEIAATGVFLDYDTIHRLAYHDDQQECRLISHMIEAGYCSKILLSLDTTAKRLRSYGGEIGLDYLLTTFLDQLLSFGISEENLHRMMRENPVRVFSL</sequence>
<comment type="similarity">
    <text evidence="5">Belongs to the metallo-dependent hydrolases superfamily. Phosphotriesterase family.</text>
</comment>
<evidence type="ECO:0000256" key="1">
    <source>
        <dbReference type="ARBA" id="ARBA00022723"/>
    </source>
</evidence>
<evidence type="ECO:0000256" key="4">
    <source>
        <dbReference type="PIRSR" id="PIRSR601559-51"/>
    </source>
</evidence>
<keyword evidence="1 4" id="KW-0479">Metal-binding</keyword>
<feature type="binding site" evidence="4">
    <location>
        <position position="24"/>
    </location>
    <ligand>
        <name>Zn(2+)</name>
        <dbReference type="ChEBI" id="CHEBI:29105"/>
        <label>1</label>
    </ligand>
</feature>
<evidence type="ECO:0000313" key="7">
    <source>
        <dbReference type="Proteomes" id="UP000053370"/>
    </source>
</evidence>
<dbReference type="PANTHER" id="PTHR10819">
    <property type="entry name" value="PHOSPHOTRIESTERASE-RELATED"/>
    <property type="match status" value="1"/>
</dbReference>
<dbReference type="SUPFAM" id="SSF51556">
    <property type="entry name" value="Metallo-dependent hydrolases"/>
    <property type="match status" value="1"/>
</dbReference>
<feature type="binding site" description="via carbamate group" evidence="4">
    <location>
        <position position="146"/>
    </location>
    <ligand>
        <name>Zn(2+)</name>
        <dbReference type="ChEBI" id="CHEBI:29105"/>
        <label>1</label>
    </ligand>
</feature>
<organism evidence="6">
    <name type="scientific">Flexilinea flocculi</name>
    <dbReference type="NCBI Taxonomy" id="1678840"/>
    <lineage>
        <taxon>Bacteria</taxon>
        <taxon>Bacillati</taxon>
        <taxon>Chloroflexota</taxon>
        <taxon>Anaerolineae</taxon>
        <taxon>Anaerolineales</taxon>
        <taxon>Anaerolineaceae</taxon>
        <taxon>Flexilinea</taxon>
    </lineage>
</organism>
<dbReference type="Pfam" id="PF02126">
    <property type="entry name" value="PTE"/>
    <property type="match status" value="1"/>
</dbReference>
<dbReference type="PANTHER" id="PTHR10819:SF3">
    <property type="entry name" value="PHOSPHOTRIESTERASE-RELATED PROTEIN"/>
    <property type="match status" value="1"/>
</dbReference>
<feature type="binding site" evidence="4">
    <location>
        <position position="207"/>
    </location>
    <ligand>
        <name>Zn(2+)</name>
        <dbReference type="ChEBI" id="CHEBI:29105"/>
        <label>2</label>
    </ligand>
</feature>
<feature type="binding site" evidence="4">
    <location>
        <position position="265"/>
    </location>
    <ligand>
        <name>Zn(2+)</name>
        <dbReference type="ChEBI" id="CHEBI:29105"/>
        <label>1</label>
    </ligand>
</feature>
<dbReference type="PROSITE" id="PS51347">
    <property type="entry name" value="PHOSPHOTRIESTERASE_2"/>
    <property type="match status" value="1"/>
</dbReference>
<keyword evidence="2 6" id="KW-0378">Hydrolase</keyword>
<dbReference type="InterPro" id="IPR001559">
    <property type="entry name" value="Phosphotriesterase"/>
</dbReference>
<feature type="modified residue" description="N6-carboxylysine" evidence="3 5">
    <location>
        <position position="146"/>
    </location>
</feature>
<dbReference type="Proteomes" id="UP000053370">
    <property type="component" value="Unassembled WGS sequence"/>
</dbReference>
<dbReference type="InterPro" id="IPR032466">
    <property type="entry name" value="Metal_Hydrolase"/>
</dbReference>
<protein>
    <submittedName>
        <fullName evidence="6">Predicted metal-dependent hydrolase, phosphotriesterase family</fullName>
    </submittedName>
</protein>
<evidence type="ECO:0000256" key="2">
    <source>
        <dbReference type="ARBA" id="ARBA00022801"/>
    </source>
</evidence>